<dbReference type="eggNOG" id="COG1624">
    <property type="taxonomic scope" value="Bacteria"/>
</dbReference>
<evidence type="ECO:0000313" key="12">
    <source>
        <dbReference type="Proteomes" id="UP000187166"/>
    </source>
</evidence>
<dbReference type="InterPro" id="IPR036888">
    <property type="entry name" value="DNA_integrity_DisA_N_sf"/>
</dbReference>
<dbReference type="STRING" id="1465756.BIV18_01860"/>
<sequence>MERLNNIINVINLRDVVDILIVTILIYYILKLIRNTRAEQVFKGILLILLFIKISQFFQLYTVNWIFTRFINDGIVAIIVLFQPEIRRGLQYLGLTSSIKNNFNQNKDTVPETVEEIISAVASLARQKIGALIIIEKEVGLNEVIETGTEINGLVSSGLLINIFIPNTPLHDGAVIIKGSKVKAAACFLPLSDNQKISKELGTRHRAGIGISEKSDCLSIMVSEENGTISTAENGVISRYLDIETLEAKLLEIYSPDYRVRSIFLKRGDKNEKDKF</sequence>
<dbReference type="InterPro" id="IPR045585">
    <property type="entry name" value="CdaA_N"/>
</dbReference>
<dbReference type="GO" id="GO:0005524">
    <property type="term" value="F:ATP binding"/>
    <property type="evidence" value="ECO:0007669"/>
    <property type="project" value="UniProtKB-UniRule"/>
</dbReference>
<keyword evidence="12" id="KW-1185">Reference proteome</keyword>
<comment type="caution">
    <text evidence="11">The sequence shown here is derived from an EMBL/GenBank/DDBJ whole genome shotgun (WGS) entry which is preliminary data.</text>
</comment>
<comment type="subunit">
    <text evidence="10">Probably a homodimer.</text>
</comment>
<dbReference type="EC" id="2.7.7.85" evidence="10"/>
<dbReference type="SUPFAM" id="SSF143597">
    <property type="entry name" value="YojJ-like"/>
    <property type="match status" value="1"/>
</dbReference>
<dbReference type="InterPro" id="IPR014046">
    <property type="entry name" value="C-di-AMP_synthase"/>
</dbReference>
<evidence type="ECO:0000256" key="7">
    <source>
        <dbReference type="ARBA" id="ARBA00022840"/>
    </source>
</evidence>
<dbReference type="InterPro" id="IPR003390">
    <property type="entry name" value="DNA_integrity_scan_DisA_N"/>
</dbReference>
<keyword evidence="3 10" id="KW-0808">Transferase</keyword>
<dbReference type="HAMAP" id="MF_01499">
    <property type="entry name" value="DacA"/>
    <property type="match status" value="1"/>
</dbReference>
<dbReference type="GO" id="GO:0004016">
    <property type="term" value="F:adenylate cyclase activity"/>
    <property type="evidence" value="ECO:0007669"/>
    <property type="project" value="UniProtKB-UniRule"/>
</dbReference>
<name>A0A1U7LYF0_9FIRM</name>
<dbReference type="Pfam" id="PF02457">
    <property type="entry name" value="DAC"/>
    <property type="match status" value="1"/>
</dbReference>
<keyword evidence="9 10" id="KW-0472">Membrane</keyword>
<comment type="function">
    <text evidence="10">Catalyzes the condensation of 2 ATP molecules into cyclic di-AMP (c-di-AMP), a second messenger used to regulate differing processes in different bacteria.</text>
</comment>
<dbReference type="PIRSF" id="PIRSF004793">
    <property type="entry name" value="UCP004793"/>
    <property type="match status" value="1"/>
</dbReference>
<evidence type="ECO:0000256" key="9">
    <source>
        <dbReference type="ARBA" id="ARBA00023136"/>
    </source>
</evidence>
<dbReference type="Pfam" id="PF19293">
    <property type="entry name" value="CdaA_N"/>
    <property type="match status" value="1"/>
</dbReference>
<keyword evidence="2 10" id="KW-1003">Cell membrane</keyword>
<dbReference type="PANTHER" id="PTHR34185">
    <property type="entry name" value="DIADENYLATE CYCLASE"/>
    <property type="match status" value="1"/>
</dbReference>
<keyword evidence="5 10" id="KW-0548">Nucleotidyltransferase</keyword>
<feature type="transmembrane region" description="Helical" evidence="10">
    <location>
        <begin position="41"/>
        <end position="59"/>
    </location>
</feature>
<keyword evidence="6 10" id="KW-0547">Nucleotide-binding</keyword>
<accession>A0A848RFW1</accession>
<proteinExistence type="inferred from homology"/>
<dbReference type="Proteomes" id="UP000187166">
    <property type="component" value="Unassembled WGS sequence"/>
</dbReference>
<dbReference type="GO" id="GO:0006171">
    <property type="term" value="P:cAMP biosynthetic process"/>
    <property type="evidence" value="ECO:0007669"/>
    <property type="project" value="InterPro"/>
</dbReference>
<dbReference type="GO" id="GO:0106408">
    <property type="term" value="F:diadenylate cyclase activity"/>
    <property type="evidence" value="ECO:0007669"/>
    <property type="project" value="UniProtKB-EC"/>
</dbReference>
<dbReference type="AlphaFoldDB" id="A0A1U7LYF0"/>
<evidence type="ECO:0000256" key="10">
    <source>
        <dbReference type="HAMAP-Rule" id="MF_01499"/>
    </source>
</evidence>
<dbReference type="RefSeq" id="WP_075659022.1">
    <property type="nucleotide sequence ID" value="NZ_JABDSR010000001.1"/>
</dbReference>
<dbReference type="FunFam" id="3.40.1700.10:FF:000002">
    <property type="entry name" value="Diadenylate cyclase"/>
    <property type="match status" value="1"/>
</dbReference>
<dbReference type="InterPro" id="IPR050338">
    <property type="entry name" value="DisA"/>
</dbReference>
<dbReference type="NCBIfam" id="TIGR00159">
    <property type="entry name" value="diadenylate cyclase CdaA"/>
    <property type="match status" value="1"/>
</dbReference>
<keyword evidence="4 10" id="KW-0812">Transmembrane</keyword>
<evidence type="ECO:0000256" key="2">
    <source>
        <dbReference type="ARBA" id="ARBA00022475"/>
    </source>
</evidence>
<organism evidence="11 12">
    <name type="scientific">Peptoniphilus porci</name>
    <dbReference type="NCBI Taxonomy" id="2652280"/>
    <lineage>
        <taxon>Bacteria</taxon>
        <taxon>Bacillati</taxon>
        <taxon>Bacillota</taxon>
        <taxon>Tissierellia</taxon>
        <taxon>Tissierellales</taxon>
        <taxon>Peptoniphilaceae</taxon>
        <taxon>Peptoniphilus</taxon>
    </lineage>
</organism>
<comment type="similarity">
    <text evidence="10">Belongs to the adenylate cyclase family. DacA/CdaA subfamily.</text>
</comment>
<evidence type="ECO:0000256" key="3">
    <source>
        <dbReference type="ARBA" id="ARBA00022679"/>
    </source>
</evidence>
<evidence type="ECO:0000313" key="11">
    <source>
        <dbReference type="EMBL" id="OLR64378.1"/>
    </source>
</evidence>
<protein>
    <recommendedName>
        <fullName evidence="10">Diadenylate cyclase</fullName>
        <shortName evidence="10">DAC</shortName>
        <ecNumber evidence="10">2.7.7.85</ecNumber>
    </recommendedName>
    <alternativeName>
        <fullName evidence="10">Cyclic-di-AMP synthase</fullName>
        <shortName evidence="10">c-di-AMP synthase</shortName>
    </alternativeName>
</protein>
<gene>
    <name evidence="10" type="primary">dacA</name>
    <name evidence="11" type="ORF">BIV18_01860</name>
</gene>
<evidence type="ECO:0000256" key="6">
    <source>
        <dbReference type="ARBA" id="ARBA00022741"/>
    </source>
</evidence>
<evidence type="ECO:0000256" key="1">
    <source>
        <dbReference type="ARBA" id="ARBA00000877"/>
    </source>
</evidence>
<dbReference type="Gene3D" id="3.40.1700.10">
    <property type="entry name" value="DNA integrity scanning protein, DisA, N-terminal domain"/>
    <property type="match status" value="1"/>
</dbReference>
<keyword evidence="8 10" id="KW-1133">Transmembrane helix</keyword>
<dbReference type="PROSITE" id="PS51794">
    <property type="entry name" value="DAC"/>
    <property type="match status" value="1"/>
</dbReference>
<dbReference type="InterPro" id="IPR034701">
    <property type="entry name" value="CdaA"/>
</dbReference>
<comment type="catalytic activity">
    <reaction evidence="1 10">
        <text>2 ATP = 3',3'-c-di-AMP + 2 diphosphate</text>
        <dbReference type="Rhea" id="RHEA:35655"/>
        <dbReference type="ChEBI" id="CHEBI:30616"/>
        <dbReference type="ChEBI" id="CHEBI:33019"/>
        <dbReference type="ChEBI" id="CHEBI:71500"/>
        <dbReference type="EC" id="2.7.7.85"/>
    </reaction>
</comment>
<keyword evidence="7 10" id="KW-0067">ATP-binding</keyword>
<feature type="transmembrane region" description="Helical" evidence="10">
    <location>
        <begin position="6"/>
        <end position="29"/>
    </location>
</feature>
<accession>A0A1U7LYF0</accession>
<reference evidence="11 12" key="1">
    <citation type="journal article" date="2016" name="Appl. Environ. Microbiol.">
        <title>Function and Phylogeny of Bacterial Butyryl Coenzyme A:Acetate Transferases and Their Diversity in the Proximal Colon of Swine.</title>
        <authorList>
            <person name="Trachsel J."/>
            <person name="Bayles D.O."/>
            <person name="Looft T."/>
            <person name="Levine U.Y."/>
            <person name="Allen H.K."/>
        </authorList>
    </citation>
    <scope>NUCLEOTIDE SEQUENCE [LARGE SCALE GENOMIC DNA]</scope>
    <source>
        <strain evidence="11 12">35-6-1</strain>
    </source>
</reference>
<evidence type="ECO:0000256" key="5">
    <source>
        <dbReference type="ARBA" id="ARBA00022695"/>
    </source>
</evidence>
<comment type="caution">
    <text evidence="10">Lacks conserved residue(s) required for the propagation of feature annotation.</text>
</comment>
<dbReference type="PANTHER" id="PTHR34185:SF1">
    <property type="entry name" value="DIADENYLATE CYCLASE"/>
    <property type="match status" value="1"/>
</dbReference>
<evidence type="ECO:0000256" key="4">
    <source>
        <dbReference type="ARBA" id="ARBA00022692"/>
    </source>
</evidence>
<dbReference type="EMBL" id="MJIH01000001">
    <property type="protein sequence ID" value="OLR64378.1"/>
    <property type="molecule type" value="Genomic_DNA"/>
</dbReference>
<evidence type="ECO:0000256" key="8">
    <source>
        <dbReference type="ARBA" id="ARBA00022989"/>
    </source>
</evidence>